<sequence>MTPHLLLTSPLYPYHEQQYPKMTSAFVPVAPSQPRPQGRRRYDATDIALLIEFSTMWMETEDAVAAANMNHSDPPVTITSAPAAEVPTPLQQESQGAPATTEAPEVVDLTMSDPIIMADQFQDNASVVSVESFECQDMETEQSAPVKGDTNQRETFLSTCWEIDSFMDTVQVGLA</sequence>
<dbReference type="EMBL" id="CAICTM010000794">
    <property type="protein sequence ID" value="CAB9516618.1"/>
    <property type="molecule type" value="Genomic_DNA"/>
</dbReference>
<name>A0A9N8E976_9STRA</name>
<gene>
    <name evidence="1" type="ORF">SEMRO_795_G203620.1</name>
</gene>
<comment type="caution">
    <text evidence="1">The sequence shown here is derived from an EMBL/GenBank/DDBJ whole genome shotgun (WGS) entry which is preliminary data.</text>
</comment>
<evidence type="ECO:0000313" key="2">
    <source>
        <dbReference type="Proteomes" id="UP001153069"/>
    </source>
</evidence>
<organism evidence="1 2">
    <name type="scientific">Seminavis robusta</name>
    <dbReference type="NCBI Taxonomy" id="568900"/>
    <lineage>
        <taxon>Eukaryota</taxon>
        <taxon>Sar</taxon>
        <taxon>Stramenopiles</taxon>
        <taxon>Ochrophyta</taxon>
        <taxon>Bacillariophyta</taxon>
        <taxon>Bacillariophyceae</taxon>
        <taxon>Bacillariophycidae</taxon>
        <taxon>Naviculales</taxon>
        <taxon>Naviculaceae</taxon>
        <taxon>Seminavis</taxon>
    </lineage>
</organism>
<dbReference type="Proteomes" id="UP001153069">
    <property type="component" value="Unassembled WGS sequence"/>
</dbReference>
<keyword evidence="2" id="KW-1185">Reference proteome</keyword>
<protein>
    <submittedName>
        <fullName evidence="1">Uncharacterized protein</fullName>
    </submittedName>
</protein>
<accession>A0A9N8E976</accession>
<evidence type="ECO:0000313" key="1">
    <source>
        <dbReference type="EMBL" id="CAB9516618.1"/>
    </source>
</evidence>
<dbReference type="AlphaFoldDB" id="A0A9N8E976"/>
<proteinExistence type="predicted"/>
<reference evidence="1" key="1">
    <citation type="submission" date="2020-06" db="EMBL/GenBank/DDBJ databases">
        <authorList>
            <consortium name="Plant Systems Biology data submission"/>
        </authorList>
    </citation>
    <scope>NUCLEOTIDE SEQUENCE</scope>
    <source>
        <strain evidence="1">D6</strain>
    </source>
</reference>